<dbReference type="PROSITE" id="PS50088">
    <property type="entry name" value="ANK_REPEAT"/>
    <property type="match status" value="1"/>
</dbReference>
<dbReference type="SUPFAM" id="SSF48403">
    <property type="entry name" value="Ankyrin repeat"/>
    <property type="match status" value="1"/>
</dbReference>
<keyword evidence="6" id="KW-1185">Reference proteome</keyword>
<feature type="repeat" description="ANK" evidence="3">
    <location>
        <begin position="376"/>
        <end position="408"/>
    </location>
</feature>
<organism evidence="5 6">
    <name type="scientific">Cylindrodendrum hubeiense</name>
    <dbReference type="NCBI Taxonomy" id="595255"/>
    <lineage>
        <taxon>Eukaryota</taxon>
        <taxon>Fungi</taxon>
        <taxon>Dikarya</taxon>
        <taxon>Ascomycota</taxon>
        <taxon>Pezizomycotina</taxon>
        <taxon>Sordariomycetes</taxon>
        <taxon>Hypocreomycetidae</taxon>
        <taxon>Hypocreales</taxon>
        <taxon>Nectriaceae</taxon>
        <taxon>Cylindrodendrum</taxon>
    </lineage>
</organism>
<dbReference type="PROSITE" id="PS50297">
    <property type="entry name" value="ANK_REP_REGION"/>
    <property type="match status" value="1"/>
</dbReference>
<dbReference type="AlphaFoldDB" id="A0A9P5LC40"/>
<evidence type="ECO:0000256" key="2">
    <source>
        <dbReference type="ARBA" id="ARBA00023043"/>
    </source>
</evidence>
<dbReference type="InterPro" id="IPR050745">
    <property type="entry name" value="Multifunctional_regulatory"/>
</dbReference>
<dbReference type="InterPro" id="IPR002110">
    <property type="entry name" value="Ankyrin_rpt"/>
</dbReference>
<dbReference type="PANTHER" id="PTHR24189:SF50">
    <property type="entry name" value="ANKYRIN REPEAT AND SOCS BOX PROTEIN 2"/>
    <property type="match status" value="1"/>
</dbReference>
<name>A0A9P5LC40_9HYPO</name>
<evidence type="ECO:0000256" key="1">
    <source>
        <dbReference type="ARBA" id="ARBA00022737"/>
    </source>
</evidence>
<comment type="caution">
    <text evidence="5">The sequence shown here is derived from an EMBL/GenBank/DDBJ whole genome shotgun (WGS) entry which is preliminary data.</text>
</comment>
<reference evidence="5" key="1">
    <citation type="submission" date="2020-03" db="EMBL/GenBank/DDBJ databases">
        <title>Draft Genome Sequence of Cylindrodendrum hubeiense.</title>
        <authorList>
            <person name="Buettner E."/>
            <person name="Kellner H."/>
        </authorList>
    </citation>
    <scope>NUCLEOTIDE SEQUENCE</scope>
    <source>
        <strain evidence="5">IHI 201604</strain>
    </source>
</reference>
<dbReference type="InterPro" id="IPR036770">
    <property type="entry name" value="Ankyrin_rpt-contain_sf"/>
</dbReference>
<dbReference type="OrthoDB" id="341259at2759"/>
<evidence type="ECO:0000313" key="6">
    <source>
        <dbReference type="Proteomes" id="UP000722485"/>
    </source>
</evidence>
<evidence type="ECO:0000313" key="5">
    <source>
        <dbReference type="EMBL" id="KAF7551415.1"/>
    </source>
</evidence>
<evidence type="ECO:0008006" key="7">
    <source>
        <dbReference type="Google" id="ProtNLM"/>
    </source>
</evidence>
<keyword evidence="1" id="KW-0677">Repeat</keyword>
<dbReference type="Pfam" id="PF00023">
    <property type="entry name" value="Ank"/>
    <property type="match status" value="2"/>
</dbReference>
<dbReference type="Gene3D" id="1.25.40.20">
    <property type="entry name" value="Ankyrin repeat-containing domain"/>
    <property type="match status" value="3"/>
</dbReference>
<dbReference type="Pfam" id="PF12796">
    <property type="entry name" value="Ank_2"/>
    <property type="match status" value="1"/>
</dbReference>
<dbReference type="Proteomes" id="UP000722485">
    <property type="component" value="Unassembled WGS sequence"/>
</dbReference>
<dbReference type="SMART" id="SM00248">
    <property type="entry name" value="ANK"/>
    <property type="match status" value="4"/>
</dbReference>
<keyword evidence="2 3" id="KW-0040">ANK repeat</keyword>
<evidence type="ECO:0000256" key="4">
    <source>
        <dbReference type="SAM" id="MobiDB-lite"/>
    </source>
</evidence>
<accession>A0A9P5LC40</accession>
<feature type="region of interest" description="Disordered" evidence="4">
    <location>
        <begin position="402"/>
        <end position="421"/>
    </location>
</feature>
<dbReference type="EMBL" id="JAANBB010000078">
    <property type="protein sequence ID" value="KAF7551415.1"/>
    <property type="molecule type" value="Genomic_DNA"/>
</dbReference>
<proteinExistence type="predicted"/>
<dbReference type="PANTHER" id="PTHR24189">
    <property type="entry name" value="MYOTROPHIN"/>
    <property type="match status" value="1"/>
</dbReference>
<sequence length="444" mass="48885">MSTAFNAPGLELHASIRDNDPKRLQLLIDALSPVDLHERLQTDDGDWGMPLHVAVMCDNSAAVDVLLSAGSNALIFRRIGDDAATPLSIAARQGNRALLRQLLQHIDPDHHAGNYLGFQFCLVQAAMYGQTSTIADLLDWWDGWSPKAREYALRWAAMRWKVDAVKLLLSKLSFEQQLLDTALCDASDFKSRMVYETIIDYEGIDYFEQQQLITLLVDAGANPNTTLSGEPLIQQETLHYITLPSQYVSIKARQKHDYMRQTASRHREDGKQLSEVIVTARLLLTHGADPLITTAEGWTPLHCLALYFDKDISSETTQMVENLVLAGANVNAQALFPVQNPLPGPLKPSNLTTFGWGHQVEEIIKYPATKGMVIRSGLTPLHFAATYGAVGMVKALLSHGANPAAEDSNETSPAKTAGESTRLEYHRDAQAEIVSLLIDAGGSY</sequence>
<evidence type="ECO:0000256" key="3">
    <source>
        <dbReference type="PROSITE-ProRule" id="PRU00023"/>
    </source>
</evidence>
<gene>
    <name evidence="5" type="ORF">G7Z17_g5034</name>
</gene>
<protein>
    <recommendedName>
        <fullName evidence="7">Ankyrin</fullName>
    </recommendedName>
</protein>